<evidence type="ECO:0000259" key="2">
    <source>
        <dbReference type="SMART" id="SM00966"/>
    </source>
</evidence>
<dbReference type="Gene3D" id="2.10.260.10">
    <property type="match status" value="1"/>
</dbReference>
<comment type="caution">
    <text evidence="3">The sequence shown here is derived from an EMBL/GenBank/DDBJ whole genome shotgun (WGS) entry which is preliminary data.</text>
</comment>
<dbReference type="GO" id="GO:0003677">
    <property type="term" value="F:DNA binding"/>
    <property type="evidence" value="ECO:0007669"/>
    <property type="project" value="InterPro"/>
</dbReference>
<accession>A0A511V4J2</accession>
<evidence type="ECO:0000256" key="1">
    <source>
        <dbReference type="SAM" id="Coils"/>
    </source>
</evidence>
<gene>
    <name evidence="3" type="ORF">ADA01nite_12970</name>
</gene>
<keyword evidence="4" id="KW-1185">Reference proteome</keyword>
<protein>
    <recommendedName>
        <fullName evidence="2">SpoVT-AbrB domain-containing protein</fullName>
    </recommendedName>
</protein>
<dbReference type="InterPro" id="IPR007159">
    <property type="entry name" value="SpoVT-AbrB_dom"/>
</dbReference>
<organism evidence="3 4">
    <name type="scientific">Aneurinibacillus danicus</name>
    <dbReference type="NCBI Taxonomy" id="267746"/>
    <lineage>
        <taxon>Bacteria</taxon>
        <taxon>Bacillati</taxon>
        <taxon>Bacillota</taxon>
        <taxon>Bacilli</taxon>
        <taxon>Bacillales</taxon>
        <taxon>Paenibacillaceae</taxon>
        <taxon>Aneurinibacillus group</taxon>
        <taxon>Aneurinibacillus</taxon>
    </lineage>
</organism>
<evidence type="ECO:0000313" key="3">
    <source>
        <dbReference type="EMBL" id="GEN33837.1"/>
    </source>
</evidence>
<dbReference type="AlphaFoldDB" id="A0A511V4J2"/>
<dbReference type="EMBL" id="BJXX01000056">
    <property type="protein sequence ID" value="GEN33837.1"/>
    <property type="molecule type" value="Genomic_DNA"/>
</dbReference>
<dbReference type="RefSeq" id="WP_246147248.1">
    <property type="nucleotide sequence ID" value="NZ_BJXX01000056.1"/>
</dbReference>
<evidence type="ECO:0000313" key="4">
    <source>
        <dbReference type="Proteomes" id="UP000321157"/>
    </source>
</evidence>
<dbReference type="Proteomes" id="UP000321157">
    <property type="component" value="Unassembled WGS sequence"/>
</dbReference>
<keyword evidence="1" id="KW-0175">Coiled coil</keyword>
<dbReference type="SUPFAM" id="SSF89447">
    <property type="entry name" value="AbrB/MazE/MraZ-like"/>
    <property type="match status" value="1"/>
</dbReference>
<proteinExistence type="predicted"/>
<name>A0A511V4J2_9BACL</name>
<sequence>MKSFNKKINKTGAITLPSALRREFGLTGGERFKIEVCAEDGTILLQRVNGQCLYGTVRLRQVRRKHGCGCVRAQIRERLRRAGVAVMNKEQLAALVDEAIRLERSMKEDKKRLDAIKAELTTAAFAVMDNRNLSFLQIFGSAGHFNAVYKEKFEIDNYDRLVSVLGEIAKSKIVRKEEIKYDTEARFKAALIALFKGDYDKSVVIDDVLRGLGLSPDAMKAVKKKLKGDYLKDKKLLETVGVQGDLEEELDAIRLAKNAELIERFFGELTDEQIEDVRKSVFVEDSISVGLEYAKEDEDNGNAAAED</sequence>
<reference evidence="3 4" key="1">
    <citation type="submission" date="2019-07" db="EMBL/GenBank/DDBJ databases">
        <title>Whole genome shotgun sequence of Aneurinibacillus danicus NBRC 102444.</title>
        <authorList>
            <person name="Hosoyama A."/>
            <person name="Uohara A."/>
            <person name="Ohji S."/>
            <person name="Ichikawa N."/>
        </authorList>
    </citation>
    <scope>NUCLEOTIDE SEQUENCE [LARGE SCALE GENOMIC DNA]</scope>
    <source>
        <strain evidence="3 4">NBRC 102444</strain>
    </source>
</reference>
<dbReference type="Pfam" id="PF04014">
    <property type="entry name" value="MazE_antitoxin"/>
    <property type="match status" value="1"/>
</dbReference>
<dbReference type="SMART" id="SM00966">
    <property type="entry name" value="SpoVT_AbrB"/>
    <property type="match status" value="1"/>
</dbReference>
<feature type="domain" description="SpoVT-AbrB" evidence="2">
    <location>
        <begin position="6"/>
        <end position="53"/>
    </location>
</feature>
<feature type="coiled-coil region" evidence="1">
    <location>
        <begin position="92"/>
        <end position="119"/>
    </location>
</feature>
<dbReference type="InterPro" id="IPR037914">
    <property type="entry name" value="SpoVT-AbrB_sf"/>
</dbReference>